<evidence type="ECO:0000256" key="4">
    <source>
        <dbReference type="ARBA" id="ARBA00023136"/>
    </source>
</evidence>
<feature type="transmembrane region" description="Helical" evidence="5">
    <location>
        <begin position="105"/>
        <end position="128"/>
    </location>
</feature>
<dbReference type="STRING" id="52441.SAMN05216302_100285"/>
<dbReference type="InterPro" id="IPR002781">
    <property type="entry name" value="TM_pro_TauE-like"/>
</dbReference>
<sequence>MEWWLIYLLLGAIVGFFAGLLGIGGGLIIVPTLTLIFTVQDFPPESIFHLALGTTMATIIFTSASSLYIHNKHEAVKWEIFKYMTPGIVVGTLSGTVLAGTLSSLILRIIFILFIFYAATKMLLKLVLKSRSKRKPLSNKHPSLPTKPALFTAGGIIGAVSSLVAIGGGLLTIPFLTACNIRLQHAIGTAAAIGFPIAVAGTTGYILNGFMQLQPLPEDSLGYVYLPALGWLVLASMLTAPLGARTTHSTQAATLEKFFVILLYCLAGKMLLDLF</sequence>
<keyword evidence="7" id="KW-1185">Reference proteome</keyword>
<name>A0A1I3XTZ7_9PROT</name>
<keyword evidence="3 5" id="KW-1133">Transmembrane helix</keyword>
<keyword evidence="5" id="KW-1003">Cell membrane</keyword>
<dbReference type="PANTHER" id="PTHR43483">
    <property type="entry name" value="MEMBRANE TRANSPORTER PROTEIN HI_0806-RELATED"/>
    <property type="match status" value="1"/>
</dbReference>
<feature type="transmembrane region" description="Helical" evidence="5">
    <location>
        <begin position="149"/>
        <end position="173"/>
    </location>
</feature>
<evidence type="ECO:0000313" key="6">
    <source>
        <dbReference type="EMBL" id="SFK23000.1"/>
    </source>
</evidence>
<proteinExistence type="inferred from homology"/>
<accession>A0A1I3XTZ7</accession>
<comment type="subcellular location">
    <subcellularLocation>
        <location evidence="5">Cell membrane</location>
        <topology evidence="5">Multi-pass membrane protein</topology>
    </subcellularLocation>
    <subcellularLocation>
        <location evidence="1">Membrane</location>
        <topology evidence="1">Multi-pass membrane protein</topology>
    </subcellularLocation>
</comment>
<feature type="transmembrane region" description="Helical" evidence="5">
    <location>
        <begin position="7"/>
        <end position="40"/>
    </location>
</feature>
<dbReference type="GO" id="GO:0005886">
    <property type="term" value="C:plasma membrane"/>
    <property type="evidence" value="ECO:0007669"/>
    <property type="project" value="UniProtKB-SubCell"/>
</dbReference>
<dbReference type="OrthoDB" id="457670at2"/>
<evidence type="ECO:0000313" key="7">
    <source>
        <dbReference type="Proteomes" id="UP000199533"/>
    </source>
</evidence>
<evidence type="ECO:0000256" key="2">
    <source>
        <dbReference type="ARBA" id="ARBA00022692"/>
    </source>
</evidence>
<comment type="similarity">
    <text evidence="5">Belongs to the 4-toluene sulfonate uptake permease (TSUP) (TC 2.A.102) family.</text>
</comment>
<dbReference type="EMBL" id="FOSP01000002">
    <property type="protein sequence ID" value="SFK23000.1"/>
    <property type="molecule type" value="Genomic_DNA"/>
</dbReference>
<feature type="transmembrane region" description="Helical" evidence="5">
    <location>
        <begin position="185"/>
        <end position="208"/>
    </location>
</feature>
<feature type="transmembrane region" description="Helical" evidence="5">
    <location>
        <begin position="220"/>
        <end position="240"/>
    </location>
</feature>
<gene>
    <name evidence="6" type="ORF">SAMN05216302_100285</name>
</gene>
<dbReference type="Pfam" id="PF01925">
    <property type="entry name" value="TauE"/>
    <property type="match status" value="1"/>
</dbReference>
<feature type="transmembrane region" description="Helical" evidence="5">
    <location>
        <begin position="80"/>
        <end position="99"/>
    </location>
</feature>
<evidence type="ECO:0000256" key="1">
    <source>
        <dbReference type="ARBA" id="ARBA00004141"/>
    </source>
</evidence>
<dbReference type="AlphaFoldDB" id="A0A1I3XTZ7"/>
<reference evidence="7" key="1">
    <citation type="submission" date="2016-10" db="EMBL/GenBank/DDBJ databases">
        <authorList>
            <person name="Varghese N."/>
            <person name="Submissions S."/>
        </authorList>
    </citation>
    <scope>NUCLEOTIDE SEQUENCE [LARGE SCALE GENOMIC DNA]</scope>
    <source>
        <strain evidence="7">Nm69</strain>
    </source>
</reference>
<keyword evidence="4 5" id="KW-0472">Membrane</keyword>
<dbReference type="Proteomes" id="UP000199533">
    <property type="component" value="Unassembled WGS sequence"/>
</dbReference>
<protein>
    <recommendedName>
        <fullName evidence="5">Probable membrane transporter protein</fullName>
    </recommendedName>
</protein>
<feature type="transmembrane region" description="Helical" evidence="5">
    <location>
        <begin position="46"/>
        <end position="68"/>
    </location>
</feature>
<dbReference type="PANTHER" id="PTHR43483:SF3">
    <property type="entry name" value="MEMBRANE TRANSPORTER PROTEIN HI_0806-RELATED"/>
    <property type="match status" value="1"/>
</dbReference>
<evidence type="ECO:0000256" key="5">
    <source>
        <dbReference type="RuleBase" id="RU363041"/>
    </source>
</evidence>
<keyword evidence="2 5" id="KW-0812">Transmembrane</keyword>
<organism evidence="6 7">
    <name type="scientific">Nitrosomonas aestuarii</name>
    <dbReference type="NCBI Taxonomy" id="52441"/>
    <lineage>
        <taxon>Bacteria</taxon>
        <taxon>Pseudomonadati</taxon>
        <taxon>Pseudomonadota</taxon>
        <taxon>Betaproteobacteria</taxon>
        <taxon>Nitrosomonadales</taxon>
        <taxon>Nitrosomonadaceae</taxon>
        <taxon>Nitrosomonas</taxon>
    </lineage>
</organism>
<evidence type="ECO:0000256" key="3">
    <source>
        <dbReference type="ARBA" id="ARBA00022989"/>
    </source>
</evidence>
<dbReference type="RefSeq" id="WP_090696800.1">
    <property type="nucleotide sequence ID" value="NZ_FOSP01000002.1"/>
</dbReference>